<evidence type="ECO:0000259" key="10">
    <source>
        <dbReference type="PROSITE" id="PS51192"/>
    </source>
</evidence>
<dbReference type="Gene3D" id="2.40.50.140">
    <property type="entry name" value="Nucleic acid-binding proteins"/>
    <property type="match status" value="1"/>
</dbReference>
<dbReference type="Gene3D" id="3.40.50.300">
    <property type="entry name" value="P-loop containing nucleotide triphosphate hydrolases"/>
    <property type="match status" value="3"/>
</dbReference>
<dbReference type="Pfam" id="PF00271">
    <property type="entry name" value="Helicase_C"/>
    <property type="match status" value="1"/>
</dbReference>
<evidence type="ECO:0000259" key="11">
    <source>
        <dbReference type="PROSITE" id="PS51194"/>
    </source>
</evidence>
<evidence type="ECO:0000256" key="6">
    <source>
        <dbReference type="ARBA" id="ARBA00023125"/>
    </source>
</evidence>
<dbReference type="Pfam" id="PF17191">
    <property type="entry name" value="RecG_wedge"/>
    <property type="match status" value="1"/>
</dbReference>
<sequence length="758" mass="86661">MTLSTSIEKIPRIGPGYQKKLKKLGIKTVRDLFFHFPHRYEDFSNIIPLSQAEIGGPFCFQGKILEIRNLRTFRKRMTITQAVLADETGRIKVIWFNQPYLINTLKKDDFVCLAGKITKKNGGRYLSNPAYEKIPDLNKIFKGGSQQDLTHTGRLIPIYPETEGLSSKWLRFIIKPLLTKVKDKISDPLPEKIIEENKFLPIQKAIWQIHFPDSLKMAKEAKERFSFEEVFIISLFALRERLKLAKEKAMTVPLNLELIKNFTNSLPFKLTDDQKKAAWQILKDSEKSRPMNRLLEGDVGSGKTIVALISALNVIKAGYQVAFMAPTEILAKQHFKTFKEFLKGFNLNLGLITGKESYFQNDKISRKELLEKVKEGRVDILIGTHALVQNQKLGTAKKDYNPPTTRGAQTKVWEGGGGVGVPPSASPLPEIKFKKLALVIIDEQHRFGVEQRARLCQQPKIIPHLLSMTATPIPRTLSLTLYGDLDLSLIKELPKGRKKIITKVIPPKKRQEAYEFIRQQVKESRQVFVICPRIEPSTKIPENELEELQQLDLIKDSRVLFWAEVKAVKEEYEKLSKKIFPDLKIGMLHGKMKTEEKEDVLKKFKEGEIDVLVSTSVVEVGIDIPNASVMMIEGAEKFGLAQLHQFRGRVGRSIYQSFCFLFTELHSKTTSMRLRALVTCENGFELAEKDLAIRGPGDFSGTRQWGIPDIVMVSLKDLNFVQRTRQAAKEVLEKDPELKKYPLLRQRLEEFGKRIHLE</sequence>
<dbReference type="CDD" id="cd04488">
    <property type="entry name" value="RecG_wedge_OBF"/>
    <property type="match status" value="1"/>
</dbReference>
<keyword evidence="4 12" id="KW-0347">Helicase</keyword>
<dbReference type="PANTHER" id="PTHR47964:SF1">
    <property type="entry name" value="ATP-DEPENDENT DNA HELICASE HOMOLOG RECG, CHLOROPLASTIC"/>
    <property type="match status" value="1"/>
</dbReference>
<reference evidence="12 13" key="1">
    <citation type="submission" date="2017-09" db="EMBL/GenBank/DDBJ databases">
        <title>Depth-based differentiation of microbial function through sediment-hosted aquifers and enrichment of novel symbionts in the deep terrestrial subsurface.</title>
        <authorList>
            <person name="Probst A.J."/>
            <person name="Ladd B."/>
            <person name="Jarett J.K."/>
            <person name="Geller-Mcgrath D.E."/>
            <person name="Sieber C.M."/>
            <person name="Emerson J.B."/>
            <person name="Anantharaman K."/>
            <person name="Thomas B.C."/>
            <person name="Malmstrom R."/>
            <person name="Stieglmeier M."/>
            <person name="Klingl A."/>
            <person name="Woyke T."/>
            <person name="Ryan C.M."/>
            <person name="Banfield J.F."/>
        </authorList>
    </citation>
    <scope>NUCLEOTIDE SEQUENCE [LARGE SCALE GENOMIC DNA]</scope>
    <source>
        <strain evidence="12">CG23_combo_of_CG06-09_8_20_14_all_36_12</strain>
    </source>
</reference>
<dbReference type="GO" id="GO:0003677">
    <property type="term" value="F:DNA binding"/>
    <property type="evidence" value="ECO:0007669"/>
    <property type="project" value="UniProtKB-KW"/>
</dbReference>
<dbReference type="InterPro" id="IPR033454">
    <property type="entry name" value="RecG_wedge"/>
</dbReference>
<keyword evidence="2" id="KW-0227">DNA damage</keyword>
<evidence type="ECO:0000256" key="2">
    <source>
        <dbReference type="ARBA" id="ARBA00022763"/>
    </source>
</evidence>
<evidence type="ECO:0000256" key="3">
    <source>
        <dbReference type="ARBA" id="ARBA00022801"/>
    </source>
</evidence>
<protein>
    <recommendedName>
        <fullName evidence="8">Probable DNA 3'-5' helicase RecG</fullName>
    </recommendedName>
</protein>
<dbReference type="PROSITE" id="PS51192">
    <property type="entry name" value="HELICASE_ATP_BIND_1"/>
    <property type="match status" value="1"/>
</dbReference>
<dbReference type="AlphaFoldDB" id="A0A2G9YZZ5"/>
<keyword evidence="3" id="KW-0378">Hydrolase</keyword>
<dbReference type="Gene3D" id="1.10.150.20">
    <property type="entry name" value="5' to 3' exonuclease, C-terminal subdomain"/>
    <property type="match status" value="1"/>
</dbReference>
<dbReference type="Proteomes" id="UP000228681">
    <property type="component" value="Unassembled WGS sequence"/>
</dbReference>
<dbReference type="GO" id="GO:0006281">
    <property type="term" value="P:DNA repair"/>
    <property type="evidence" value="ECO:0007669"/>
    <property type="project" value="UniProtKB-KW"/>
</dbReference>
<dbReference type="InterPro" id="IPR011545">
    <property type="entry name" value="DEAD/DEAH_box_helicase_dom"/>
</dbReference>
<evidence type="ECO:0000256" key="4">
    <source>
        <dbReference type="ARBA" id="ARBA00022806"/>
    </source>
</evidence>
<dbReference type="PROSITE" id="PS51194">
    <property type="entry name" value="HELICASE_CTER"/>
    <property type="match status" value="1"/>
</dbReference>
<evidence type="ECO:0000256" key="5">
    <source>
        <dbReference type="ARBA" id="ARBA00022840"/>
    </source>
</evidence>
<feature type="region of interest" description="Disordered" evidence="9">
    <location>
        <begin position="397"/>
        <end position="416"/>
    </location>
</feature>
<dbReference type="Pfam" id="PF00270">
    <property type="entry name" value="DEAD"/>
    <property type="match status" value="1"/>
</dbReference>
<evidence type="ECO:0000256" key="8">
    <source>
        <dbReference type="ARBA" id="ARBA00049819"/>
    </source>
</evidence>
<feature type="domain" description="Helicase C-terminal" evidence="11">
    <location>
        <begin position="547"/>
        <end position="692"/>
    </location>
</feature>
<name>A0A2G9YZZ5_9BACT</name>
<keyword evidence="1" id="KW-0547">Nucleotide-binding</keyword>
<dbReference type="GO" id="GO:0016787">
    <property type="term" value="F:hydrolase activity"/>
    <property type="evidence" value="ECO:0007669"/>
    <property type="project" value="UniProtKB-KW"/>
</dbReference>
<dbReference type="SUPFAM" id="SSF52540">
    <property type="entry name" value="P-loop containing nucleoside triphosphate hydrolases"/>
    <property type="match status" value="2"/>
</dbReference>
<dbReference type="GO" id="GO:0005524">
    <property type="term" value="F:ATP binding"/>
    <property type="evidence" value="ECO:0007669"/>
    <property type="project" value="UniProtKB-KW"/>
</dbReference>
<organism evidence="12 13">
    <name type="scientific">Candidatus Nealsonbacteria bacterium CG23_combo_of_CG06-09_8_20_14_all_36_12</name>
    <dbReference type="NCBI Taxonomy" id="1974718"/>
    <lineage>
        <taxon>Bacteria</taxon>
        <taxon>Candidatus Nealsoniibacteriota</taxon>
    </lineage>
</organism>
<keyword evidence="6" id="KW-0238">DNA-binding</keyword>
<evidence type="ECO:0000256" key="1">
    <source>
        <dbReference type="ARBA" id="ARBA00022741"/>
    </source>
</evidence>
<evidence type="ECO:0000313" key="13">
    <source>
        <dbReference type="Proteomes" id="UP000228681"/>
    </source>
</evidence>
<evidence type="ECO:0000256" key="7">
    <source>
        <dbReference type="ARBA" id="ARBA00023204"/>
    </source>
</evidence>
<dbReference type="SUPFAM" id="SSF50249">
    <property type="entry name" value="Nucleic acid-binding proteins"/>
    <property type="match status" value="1"/>
</dbReference>
<dbReference type="SMART" id="SM00490">
    <property type="entry name" value="HELICc"/>
    <property type="match status" value="1"/>
</dbReference>
<comment type="caution">
    <text evidence="12">The sequence shown here is derived from an EMBL/GenBank/DDBJ whole genome shotgun (WGS) entry which is preliminary data.</text>
</comment>
<dbReference type="PANTHER" id="PTHR47964">
    <property type="entry name" value="ATP-DEPENDENT DNA HELICASE HOMOLOG RECG, CHLOROPLASTIC"/>
    <property type="match status" value="1"/>
</dbReference>
<dbReference type="InterPro" id="IPR045562">
    <property type="entry name" value="RecG_dom3_C"/>
</dbReference>
<keyword evidence="5" id="KW-0067">ATP-binding</keyword>
<dbReference type="InterPro" id="IPR047112">
    <property type="entry name" value="RecG/Mfd"/>
</dbReference>
<dbReference type="InterPro" id="IPR001650">
    <property type="entry name" value="Helicase_C-like"/>
</dbReference>
<dbReference type="SMART" id="SM00487">
    <property type="entry name" value="DEXDc"/>
    <property type="match status" value="1"/>
</dbReference>
<dbReference type="GO" id="GO:0003678">
    <property type="term" value="F:DNA helicase activity"/>
    <property type="evidence" value="ECO:0007669"/>
    <property type="project" value="TreeGrafter"/>
</dbReference>
<accession>A0A2G9YZZ5</accession>
<evidence type="ECO:0000313" key="12">
    <source>
        <dbReference type="EMBL" id="PIP24814.1"/>
    </source>
</evidence>
<feature type="domain" description="Helicase ATP-binding" evidence="10">
    <location>
        <begin position="284"/>
        <end position="490"/>
    </location>
</feature>
<evidence type="ECO:0000256" key="9">
    <source>
        <dbReference type="SAM" id="MobiDB-lite"/>
    </source>
</evidence>
<keyword evidence="7" id="KW-0234">DNA repair</keyword>
<dbReference type="InterPro" id="IPR027417">
    <property type="entry name" value="P-loop_NTPase"/>
</dbReference>
<dbReference type="InterPro" id="IPR012340">
    <property type="entry name" value="NA-bd_OB-fold"/>
</dbReference>
<gene>
    <name evidence="12" type="ORF">COX34_02235</name>
</gene>
<dbReference type="EMBL" id="PCRS01000040">
    <property type="protein sequence ID" value="PIP24814.1"/>
    <property type="molecule type" value="Genomic_DNA"/>
</dbReference>
<dbReference type="Pfam" id="PF19833">
    <property type="entry name" value="RecG_dom3_C"/>
    <property type="match status" value="1"/>
</dbReference>
<dbReference type="InterPro" id="IPR014001">
    <property type="entry name" value="Helicase_ATP-bd"/>
</dbReference>
<proteinExistence type="predicted"/>